<reference evidence="9" key="1">
    <citation type="submission" date="2016-12" db="EMBL/GenBank/DDBJ databases">
        <authorList>
            <person name="Varghese N."/>
            <person name="Submissions S."/>
        </authorList>
    </citation>
    <scope>NUCLEOTIDE SEQUENCE [LARGE SCALE GENOMIC DNA]</scope>
    <source>
        <strain evidence="9">DSM 13020</strain>
    </source>
</reference>
<gene>
    <name evidence="8" type="ORF">SAMN02745226_01581</name>
</gene>
<dbReference type="STRING" id="1121883.SAMN02745226_01581"/>
<proteinExistence type="predicted"/>
<keyword evidence="9" id="KW-1185">Reference proteome</keyword>
<dbReference type="GO" id="GO:0005886">
    <property type="term" value="C:plasma membrane"/>
    <property type="evidence" value="ECO:0007669"/>
    <property type="project" value="UniProtKB-SubCell"/>
</dbReference>
<keyword evidence="2" id="KW-1003">Cell membrane</keyword>
<dbReference type="Proteomes" id="UP000184207">
    <property type="component" value="Unassembled WGS sequence"/>
</dbReference>
<protein>
    <submittedName>
        <fullName evidence="8">Competence protein ComEC</fullName>
    </submittedName>
</protein>
<feature type="transmembrane region" description="Helical" evidence="6">
    <location>
        <begin position="51"/>
        <end position="69"/>
    </location>
</feature>
<feature type="transmembrane region" description="Helical" evidence="6">
    <location>
        <begin position="217"/>
        <end position="234"/>
    </location>
</feature>
<evidence type="ECO:0000313" key="9">
    <source>
        <dbReference type="Proteomes" id="UP000184207"/>
    </source>
</evidence>
<evidence type="ECO:0000256" key="3">
    <source>
        <dbReference type="ARBA" id="ARBA00022692"/>
    </source>
</evidence>
<sequence>MGEYLGGIQIYTSFYYFGCAILGALVGAYYKFPLFFLAIPLLFFKKPRIGLAFLIFFIVNLGFVGNVTVKTEFVGVVKSVQNNSSILKLSYFDGVNWKKLGFDVLLYNEEKLDTIVYFKGELRRRNSYPFYYAKPTYLATATNYNSFKHRIYNHFEAFRRYVSKINPFYESLFGSAARDEDFIQSGLYHIFCVSGMHVSLLYLFALSIVKLVTHRKFLRIILSLLFPTIFVIGSGMNLPAFRALLMLVLSSIFQLADYKINPINTVSIIGTAMIIANPEIVYSLSFYMTFFATIGVLVCDNKILTNVGGFLGSAPYVSLINPVNPFSIVGTIIVSIPVQIIMFGLTISYLLFSSKMYYLSSFVLYALSPFAWFVKLVAQTLSKFPTIPRHPSITIAFALTYVIFIAIVIENKRGTNLNMVPRNI</sequence>
<comment type="subcellular location">
    <subcellularLocation>
        <location evidence="1">Cell membrane</location>
        <topology evidence="1">Multi-pass membrane protein</topology>
    </subcellularLocation>
</comment>
<feature type="transmembrane region" description="Helical" evidence="6">
    <location>
        <begin position="326"/>
        <end position="350"/>
    </location>
</feature>
<evidence type="ECO:0000256" key="2">
    <source>
        <dbReference type="ARBA" id="ARBA00022475"/>
    </source>
</evidence>
<keyword evidence="5 6" id="KW-0472">Membrane</keyword>
<evidence type="ECO:0000256" key="1">
    <source>
        <dbReference type="ARBA" id="ARBA00004651"/>
    </source>
</evidence>
<dbReference type="NCBIfam" id="TIGR00360">
    <property type="entry name" value="ComEC_N-term"/>
    <property type="match status" value="1"/>
</dbReference>
<evidence type="ECO:0000256" key="6">
    <source>
        <dbReference type="SAM" id="Phobius"/>
    </source>
</evidence>
<evidence type="ECO:0000256" key="4">
    <source>
        <dbReference type="ARBA" id="ARBA00022989"/>
    </source>
</evidence>
<dbReference type="Pfam" id="PF03772">
    <property type="entry name" value="Competence"/>
    <property type="match status" value="1"/>
</dbReference>
<feature type="domain" description="ComEC/Rec2-related protein" evidence="7">
    <location>
        <begin position="177"/>
        <end position="408"/>
    </location>
</feature>
<dbReference type="AlphaFoldDB" id="A0A1M7T5V1"/>
<evidence type="ECO:0000259" key="7">
    <source>
        <dbReference type="Pfam" id="PF03772"/>
    </source>
</evidence>
<keyword evidence="3 6" id="KW-0812">Transmembrane</keyword>
<evidence type="ECO:0000313" key="8">
    <source>
        <dbReference type="EMBL" id="SHN66067.1"/>
    </source>
</evidence>
<accession>A0A1M7T5V1</accession>
<dbReference type="PANTHER" id="PTHR30619:SF1">
    <property type="entry name" value="RECOMBINATION PROTEIN 2"/>
    <property type="match status" value="1"/>
</dbReference>
<evidence type="ECO:0000256" key="5">
    <source>
        <dbReference type="ARBA" id="ARBA00023136"/>
    </source>
</evidence>
<feature type="transmembrane region" description="Helical" evidence="6">
    <location>
        <begin position="14"/>
        <end position="44"/>
    </location>
</feature>
<dbReference type="EMBL" id="FRDJ01000009">
    <property type="protein sequence ID" value="SHN66067.1"/>
    <property type="molecule type" value="Genomic_DNA"/>
</dbReference>
<dbReference type="InterPro" id="IPR052159">
    <property type="entry name" value="Competence_DNA_uptake"/>
</dbReference>
<dbReference type="PANTHER" id="PTHR30619">
    <property type="entry name" value="DNA INTERNALIZATION/COMPETENCE PROTEIN COMEC/REC2"/>
    <property type="match status" value="1"/>
</dbReference>
<dbReference type="InterPro" id="IPR004477">
    <property type="entry name" value="ComEC_N"/>
</dbReference>
<feature type="transmembrane region" description="Helical" evidence="6">
    <location>
        <begin position="280"/>
        <end position="298"/>
    </location>
</feature>
<organism evidence="8 9">
    <name type="scientific">Fervidobacterium gondwanense DSM 13020</name>
    <dbReference type="NCBI Taxonomy" id="1121883"/>
    <lineage>
        <taxon>Bacteria</taxon>
        <taxon>Thermotogati</taxon>
        <taxon>Thermotogota</taxon>
        <taxon>Thermotogae</taxon>
        <taxon>Thermotogales</taxon>
        <taxon>Fervidobacteriaceae</taxon>
        <taxon>Fervidobacterium</taxon>
    </lineage>
</organism>
<feature type="transmembrane region" description="Helical" evidence="6">
    <location>
        <begin position="357"/>
        <end position="378"/>
    </location>
</feature>
<keyword evidence="4 6" id="KW-1133">Transmembrane helix</keyword>
<feature type="transmembrane region" description="Helical" evidence="6">
    <location>
        <begin position="390"/>
        <end position="409"/>
    </location>
</feature>
<name>A0A1M7T5V1_FERGO</name>
<feature type="transmembrane region" description="Helical" evidence="6">
    <location>
        <begin position="186"/>
        <end position="205"/>
    </location>
</feature>